<proteinExistence type="predicted"/>
<evidence type="ECO:0000256" key="2">
    <source>
        <dbReference type="SAM" id="SignalP"/>
    </source>
</evidence>
<sequence>MKKTVLTSLAGLLALGGVVEADPLVVYSPQGGERAEWIAEQAAAAGHDIEILNAGGGELFDRLLAEKNNPQADVVFGLVDMAMSTLKSEGLFQSYTPTWADGLPDEYVDPDGIVHKFWQTPIVIAINTDKLSAGEAPKSWLDLTDPAYKGKYVVGSTSWQTTRTFLAGILARFMDENGKVSDEGWKFMETFYANAILANDGDSKTQAYASGDALIDLNWFGGAYRQAENVGYTVELIDTEGGTPFIAEGIAIMDGTDQLDQAKTFVDWFGSPEFMGAYATRFNQAPAHPEAIALAPTEVQEKAKLVTAQPVDWDLVAGRIDGWIQRIELEIK</sequence>
<dbReference type="Proteomes" id="UP000049983">
    <property type="component" value="Unassembled WGS sequence"/>
</dbReference>
<dbReference type="PANTHER" id="PTHR30006">
    <property type="entry name" value="THIAMINE-BINDING PERIPLASMIC PROTEIN-RELATED"/>
    <property type="match status" value="1"/>
</dbReference>
<dbReference type="Gene3D" id="3.40.190.10">
    <property type="entry name" value="Periplasmic binding protein-like II"/>
    <property type="match status" value="2"/>
</dbReference>
<dbReference type="RefSeq" id="WP_055117745.1">
    <property type="nucleotide sequence ID" value="NZ_CXWA01000004.1"/>
</dbReference>
<dbReference type="AlphaFoldDB" id="A0A0M6ZCV0"/>
<dbReference type="EMBL" id="CXWC01000013">
    <property type="protein sequence ID" value="CTQ77361.1"/>
    <property type="molecule type" value="Genomic_DNA"/>
</dbReference>
<dbReference type="PIRSF" id="PIRSF002825">
    <property type="entry name" value="CfbpA"/>
    <property type="match status" value="1"/>
</dbReference>
<name>A0A0M6ZCV0_9HYPH</name>
<dbReference type="Pfam" id="PF13343">
    <property type="entry name" value="SBP_bac_6"/>
    <property type="match status" value="1"/>
</dbReference>
<dbReference type="PANTHER" id="PTHR30006:SF2">
    <property type="entry name" value="ABC TRANSPORTER SUBSTRATE-BINDING PROTEIN"/>
    <property type="match status" value="1"/>
</dbReference>
<dbReference type="GeneID" id="97672375"/>
<keyword evidence="1 2" id="KW-0732">Signal</keyword>
<reference evidence="4" key="1">
    <citation type="submission" date="2015-07" db="EMBL/GenBank/DDBJ databases">
        <authorList>
            <person name="Rodrigo-Torres Lidia"/>
            <person name="Arahal R.David."/>
        </authorList>
    </citation>
    <scope>NUCLEOTIDE SEQUENCE [LARGE SCALE GENOMIC DNA]</scope>
    <source>
        <strain evidence="4">CECT 5096</strain>
    </source>
</reference>
<protein>
    <submittedName>
        <fullName evidence="3">2-aminoethylphosphonate ABC transporter substrate-binding protein</fullName>
    </submittedName>
</protein>
<dbReference type="GO" id="GO:0030976">
    <property type="term" value="F:thiamine pyrophosphate binding"/>
    <property type="evidence" value="ECO:0007669"/>
    <property type="project" value="TreeGrafter"/>
</dbReference>
<accession>A0A0M6ZCV0</accession>
<feature type="chain" id="PRO_5009787748" evidence="2">
    <location>
        <begin position="22"/>
        <end position="332"/>
    </location>
</feature>
<keyword evidence="4" id="KW-1185">Reference proteome</keyword>
<dbReference type="OrthoDB" id="9766989at2"/>
<dbReference type="STRING" id="311410.LA5095_03830"/>
<evidence type="ECO:0000313" key="4">
    <source>
        <dbReference type="Proteomes" id="UP000049983"/>
    </source>
</evidence>
<gene>
    <name evidence="3" type="ORF">LA5096_05112</name>
</gene>
<dbReference type="SUPFAM" id="SSF53850">
    <property type="entry name" value="Periplasmic binding protein-like II"/>
    <property type="match status" value="1"/>
</dbReference>
<dbReference type="GO" id="GO:0030975">
    <property type="term" value="F:thiamine binding"/>
    <property type="evidence" value="ECO:0007669"/>
    <property type="project" value="TreeGrafter"/>
</dbReference>
<organism evidence="3 4">
    <name type="scientific">Roseibium album</name>
    <dbReference type="NCBI Taxonomy" id="311410"/>
    <lineage>
        <taxon>Bacteria</taxon>
        <taxon>Pseudomonadati</taxon>
        <taxon>Pseudomonadota</taxon>
        <taxon>Alphaproteobacteria</taxon>
        <taxon>Hyphomicrobiales</taxon>
        <taxon>Stappiaceae</taxon>
        <taxon>Roseibium</taxon>
    </lineage>
</organism>
<evidence type="ECO:0000313" key="3">
    <source>
        <dbReference type="EMBL" id="CTQ77361.1"/>
    </source>
</evidence>
<evidence type="ECO:0000256" key="1">
    <source>
        <dbReference type="ARBA" id="ARBA00022729"/>
    </source>
</evidence>
<feature type="signal peptide" evidence="2">
    <location>
        <begin position="1"/>
        <end position="21"/>
    </location>
</feature>
<dbReference type="GO" id="GO:0030288">
    <property type="term" value="C:outer membrane-bounded periplasmic space"/>
    <property type="evidence" value="ECO:0007669"/>
    <property type="project" value="TreeGrafter"/>
</dbReference>
<dbReference type="GO" id="GO:0015888">
    <property type="term" value="P:thiamine transport"/>
    <property type="evidence" value="ECO:0007669"/>
    <property type="project" value="TreeGrafter"/>
</dbReference>
<dbReference type="InterPro" id="IPR026045">
    <property type="entry name" value="Ferric-bd"/>
</dbReference>